<dbReference type="AlphaFoldDB" id="A0A1T4K072"/>
<dbReference type="InterPro" id="IPR025918">
    <property type="entry name" value="YIEGIA"/>
</dbReference>
<evidence type="ECO:0000256" key="1">
    <source>
        <dbReference type="SAM" id="Phobius"/>
    </source>
</evidence>
<keyword evidence="3" id="KW-1185">Reference proteome</keyword>
<evidence type="ECO:0000313" key="2">
    <source>
        <dbReference type="EMBL" id="SJZ35820.1"/>
    </source>
</evidence>
<proteinExistence type="predicted"/>
<feature type="transmembrane region" description="Helical" evidence="1">
    <location>
        <begin position="141"/>
        <end position="159"/>
    </location>
</feature>
<gene>
    <name evidence="2" type="ORF">SAMN02745973_00256</name>
</gene>
<organism evidence="2 3">
    <name type="scientific">Garciella nitratireducens DSM 15102</name>
    <dbReference type="NCBI Taxonomy" id="1121911"/>
    <lineage>
        <taxon>Bacteria</taxon>
        <taxon>Bacillati</taxon>
        <taxon>Bacillota</taxon>
        <taxon>Clostridia</taxon>
        <taxon>Eubacteriales</taxon>
        <taxon>Eubacteriaceae</taxon>
        <taxon>Garciella</taxon>
    </lineage>
</organism>
<dbReference type="RefSeq" id="WP_181793931.1">
    <property type="nucleotide sequence ID" value="NZ_FUWV01000001.1"/>
</dbReference>
<keyword evidence="1" id="KW-1133">Transmembrane helix</keyword>
<keyword evidence="1" id="KW-0812">Transmembrane</keyword>
<evidence type="ECO:0000313" key="3">
    <source>
        <dbReference type="Proteomes" id="UP000196365"/>
    </source>
</evidence>
<dbReference type="Proteomes" id="UP000196365">
    <property type="component" value="Unassembled WGS sequence"/>
</dbReference>
<sequence>MNQYLPMITISILMGTLARINLLRADYRQYPSYPKGYISHFTFGIIASSLGAVAIPAIIQKDFQAITFLSIAATQFREVRGMERESLENLEDTELVPRGKAYIEDIAKAFESRNYIAMLTAIISSLVIQFYLFFINKQAAFFIQWIIGMIAGIFSIVILSRFTKGKIIEDIADVVPAKIYFKGPLLCIGDITIMNVGFEDSKKILLEKGMAILIKPKDDDAMATLSNIGLRQAIQHNVAVQLGIRKDVDEPDFTPLARRSAENGSIGLFIVAMEPDMECFIAAVKRVPVLESSQRKPLKSYAGKKAAD</sequence>
<feature type="transmembrane region" description="Helical" evidence="1">
    <location>
        <begin position="115"/>
        <end position="135"/>
    </location>
</feature>
<accession>A0A1T4K072</accession>
<name>A0A1T4K072_9FIRM</name>
<reference evidence="2 3" key="1">
    <citation type="submission" date="2017-02" db="EMBL/GenBank/DDBJ databases">
        <authorList>
            <person name="Peterson S.W."/>
        </authorList>
    </citation>
    <scope>NUCLEOTIDE SEQUENCE [LARGE SCALE GENOMIC DNA]</scope>
    <source>
        <strain evidence="2 3">DSM 15102</strain>
    </source>
</reference>
<protein>
    <recommendedName>
        <fullName evidence="4">YIEGIA protein</fullName>
    </recommendedName>
</protein>
<feature type="transmembrane region" description="Helical" evidence="1">
    <location>
        <begin position="41"/>
        <end position="59"/>
    </location>
</feature>
<evidence type="ECO:0008006" key="4">
    <source>
        <dbReference type="Google" id="ProtNLM"/>
    </source>
</evidence>
<dbReference type="EMBL" id="FUWV01000001">
    <property type="protein sequence ID" value="SJZ35820.1"/>
    <property type="molecule type" value="Genomic_DNA"/>
</dbReference>
<dbReference type="Pfam" id="PF14045">
    <property type="entry name" value="YIEGIA"/>
    <property type="match status" value="1"/>
</dbReference>
<keyword evidence="1" id="KW-0472">Membrane</keyword>